<keyword evidence="2" id="KW-1185">Reference proteome</keyword>
<reference evidence="1 2" key="1">
    <citation type="journal article" date="2013" name="Genome Biol.">
        <title>The genome sequence of the most widely cultivated cacao type and its use to identify candidate genes regulating pod color.</title>
        <authorList>
            <person name="Motamayor J.C."/>
            <person name="Mockaitis K."/>
            <person name="Schmutz J."/>
            <person name="Haiminen N."/>
            <person name="Iii D.L."/>
            <person name="Cornejo O."/>
            <person name="Findley S.D."/>
            <person name="Zheng P."/>
            <person name="Utro F."/>
            <person name="Royaert S."/>
            <person name="Saski C."/>
            <person name="Jenkins J."/>
            <person name="Podicheti R."/>
            <person name="Zhao M."/>
            <person name="Scheffler B.E."/>
            <person name="Stack J.C."/>
            <person name="Feltus F.A."/>
            <person name="Mustiga G.M."/>
            <person name="Amores F."/>
            <person name="Phillips W."/>
            <person name="Marelli J.P."/>
            <person name="May G.D."/>
            <person name="Shapiro H."/>
            <person name="Ma J."/>
            <person name="Bustamante C.D."/>
            <person name="Schnell R.J."/>
            <person name="Main D."/>
            <person name="Gilbert D."/>
            <person name="Parida L."/>
            <person name="Kuhn D.N."/>
        </authorList>
    </citation>
    <scope>NUCLEOTIDE SEQUENCE [LARGE SCALE GENOMIC DNA]</scope>
    <source>
        <strain evidence="2">cv. Matina 1-6</strain>
    </source>
</reference>
<proteinExistence type="predicted"/>
<organism evidence="1 2">
    <name type="scientific">Theobroma cacao</name>
    <name type="common">Cacao</name>
    <name type="synonym">Cocoa</name>
    <dbReference type="NCBI Taxonomy" id="3641"/>
    <lineage>
        <taxon>Eukaryota</taxon>
        <taxon>Viridiplantae</taxon>
        <taxon>Streptophyta</taxon>
        <taxon>Embryophyta</taxon>
        <taxon>Tracheophyta</taxon>
        <taxon>Spermatophyta</taxon>
        <taxon>Magnoliopsida</taxon>
        <taxon>eudicotyledons</taxon>
        <taxon>Gunneridae</taxon>
        <taxon>Pentapetalae</taxon>
        <taxon>rosids</taxon>
        <taxon>malvids</taxon>
        <taxon>Malvales</taxon>
        <taxon>Malvaceae</taxon>
        <taxon>Byttnerioideae</taxon>
        <taxon>Theobroma</taxon>
    </lineage>
</organism>
<evidence type="ECO:0000313" key="1">
    <source>
        <dbReference type="EMBL" id="EOY01594.1"/>
    </source>
</evidence>
<name>A0A061EH09_THECC</name>
<evidence type="ECO:0000313" key="2">
    <source>
        <dbReference type="Proteomes" id="UP000026915"/>
    </source>
</evidence>
<dbReference type="Gramene" id="EOY01594">
    <property type="protein sequence ID" value="EOY01594"/>
    <property type="gene ID" value="TCM_011447"/>
</dbReference>
<dbReference type="InParanoid" id="A0A061EH09"/>
<gene>
    <name evidence="1" type="ORF">TCM_011447</name>
</gene>
<dbReference type="AlphaFoldDB" id="A0A061EH09"/>
<protein>
    <submittedName>
        <fullName evidence="1">Uncharacterized protein</fullName>
    </submittedName>
</protein>
<sequence>MTTWLLAAIERWNLAPRIRPDKVLKLAYSDAYITSTSVPLSKPASIIPLQHLIDRCQRSISIPSSVRMGNVSKGISACMEERLLWHVPAEKSELVAALACMSALTLDQRELLPLTKSGTHVFILCERFTLWWLAWPLIVGVGEVPRCFQDVMLKSIKQSEQCLG</sequence>
<dbReference type="EMBL" id="CM001880">
    <property type="protein sequence ID" value="EOY01594.1"/>
    <property type="molecule type" value="Genomic_DNA"/>
</dbReference>
<accession>A0A061EH09</accession>
<dbReference type="HOGENOM" id="CLU_1621934_0_0_1"/>
<dbReference type="Proteomes" id="UP000026915">
    <property type="component" value="Chromosome 2"/>
</dbReference>